<dbReference type="GO" id="GO:0003725">
    <property type="term" value="F:double-stranded RNA binding"/>
    <property type="evidence" value="ECO:0007669"/>
    <property type="project" value="InterPro"/>
</dbReference>
<dbReference type="GO" id="GO:0034963">
    <property type="term" value="P:box C/D sno(s)RNA processing"/>
    <property type="evidence" value="ECO:0007669"/>
    <property type="project" value="UniProtKB-ARBA"/>
</dbReference>
<dbReference type="InterPro" id="IPR036389">
    <property type="entry name" value="RNase_III_sf"/>
</dbReference>
<dbReference type="Proteomes" id="UP000037122">
    <property type="component" value="Unassembled WGS sequence"/>
</dbReference>
<dbReference type="EMBL" id="LGST01000041">
    <property type="protein sequence ID" value="KND97491.1"/>
    <property type="molecule type" value="Genomic_DNA"/>
</dbReference>
<evidence type="ECO:0000256" key="1">
    <source>
        <dbReference type="ARBA" id="ARBA00000109"/>
    </source>
</evidence>
<keyword evidence="4" id="KW-0540">Nuclease</keyword>
<dbReference type="HAMAP" id="MF_00104">
    <property type="entry name" value="RNase_III"/>
    <property type="match status" value="1"/>
</dbReference>
<dbReference type="SMART" id="SM00535">
    <property type="entry name" value="RIBOc"/>
    <property type="match status" value="1"/>
</dbReference>
<dbReference type="InterPro" id="IPR000999">
    <property type="entry name" value="RNase_III_dom"/>
</dbReference>
<dbReference type="Pfam" id="PF00636">
    <property type="entry name" value="Ribonuclease_3"/>
    <property type="match status" value="1"/>
</dbReference>
<dbReference type="InterPro" id="IPR044449">
    <property type="entry name" value="Rnt1/Pac1_DSRM_fungi"/>
</dbReference>
<evidence type="ECO:0000256" key="7">
    <source>
        <dbReference type="ARBA" id="ARBA00022884"/>
    </source>
</evidence>
<keyword evidence="5" id="KW-0255">Endonuclease</keyword>
<dbReference type="EC" id="3.1.26.3" evidence="3"/>
<feature type="region of interest" description="Disordered" evidence="9">
    <location>
        <begin position="20"/>
        <end position="39"/>
    </location>
</feature>
<dbReference type="FunFam" id="1.10.1520.10:FF:000001">
    <property type="entry name" value="Ribonuclease 3"/>
    <property type="match status" value="1"/>
</dbReference>
<evidence type="ECO:0000256" key="4">
    <source>
        <dbReference type="ARBA" id="ARBA00022722"/>
    </source>
</evidence>
<dbReference type="PANTHER" id="PTHR11207:SF0">
    <property type="entry name" value="RIBONUCLEASE 3"/>
    <property type="match status" value="1"/>
</dbReference>
<dbReference type="InterPro" id="IPR040540">
    <property type="entry name" value="RNase_3_N"/>
</dbReference>
<dbReference type="Gene3D" id="3.30.160.20">
    <property type="match status" value="2"/>
</dbReference>
<evidence type="ECO:0000256" key="9">
    <source>
        <dbReference type="SAM" id="MobiDB-lite"/>
    </source>
</evidence>
<dbReference type="GO" id="GO:0030847">
    <property type="term" value="P:termination of RNA polymerase II transcription, exosome-dependent"/>
    <property type="evidence" value="ECO:0007669"/>
    <property type="project" value="UniProtKB-ARBA"/>
</dbReference>
<feature type="domain" description="DRBM" evidence="10">
    <location>
        <begin position="315"/>
        <end position="383"/>
    </location>
</feature>
<dbReference type="VEuPathDB" id="FungiDB:CJJ07_005186"/>
<dbReference type="Gene3D" id="1.10.1520.10">
    <property type="entry name" value="Ribonuclease III domain"/>
    <property type="match status" value="1"/>
</dbReference>
<dbReference type="GO" id="GO:0006364">
    <property type="term" value="P:rRNA processing"/>
    <property type="evidence" value="ECO:0007669"/>
    <property type="project" value="InterPro"/>
</dbReference>
<dbReference type="InterPro" id="IPR014720">
    <property type="entry name" value="dsRBD_dom"/>
</dbReference>
<dbReference type="SUPFAM" id="SSF54768">
    <property type="entry name" value="dsRNA-binding domain-like"/>
    <property type="match status" value="2"/>
</dbReference>
<evidence type="ECO:0000259" key="11">
    <source>
        <dbReference type="PROSITE" id="PS50142"/>
    </source>
</evidence>
<evidence type="ECO:0000256" key="8">
    <source>
        <dbReference type="PROSITE-ProRule" id="PRU00266"/>
    </source>
</evidence>
<dbReference type="VEuPathDB" id="FungiDB:CJI96_0004879"/>
<dbReference type="GO" id="GO:0034475">
    <property type="term" value="P:U4 snRNA 3'-end processing"/>
    <property type="evidence" value="ECO:0007669"/>
    <property type="project" value="UniProtKB-ARBA"/>
</dbReference>
<dbReference type="VEuPathDB" id="FungiDB:QG37_05880"/>
<dbReference type="Pfam" id="PF18497">
    <property type="entry name" value="RNase_3_N"/>
    <property type="match status" value="1"/>
</dbReference>
<keyword evidence="7 8" id="KW-0694">RNA-binding</keyword>
<dbReference type="CDD" id="cd00048">
    <property type="entry name" value="DSRM_SF"/>
    <property type="match status" value="1"/>
</dbReference>
<dbReference type="PROSITE" id="PS50142">
    <property type="entry name" value="RNASE_3_2"/>
    <property type="match status" value="1"/>
</dbReference>
<evidence type="ECO:0000256" key="5">
    <source>
        <dbReference type="ARBA" id="ARBA00022759"/>
    </source>
</evidence>
<feature type="domain" description="RNase III" evidence="11">
    <location>
        <begin position="143"/>
        <end position="281"/>
    </location>
</feature>
<dbReference type="GO" id="GO:0004525">
    <property type="term" value="F:ribonuclease III activity"/>
    <property type="evidence" value="ECO:0007669"/>
    <property type="project" value="UniProtKB-EC"/>
</dbReference>
<evidence type="ECO:0000256" key="2">
    <source>
        <dbReference type="ARBA" id="ARBA00010183"/>
    </source>
</evidence>
<evidence type="ECO:0000259" key="10">
    <source>
        <dbReference type="PROSITE" id="PS50137"/>
    </source>
</evidence>
<dbReference type="SMART" id="SM00358">
    <property type="entry name" value="DSRM"/>
    <property type="match status" value="2"/>
</dbReference>
<keyword evidence="6" id="KW-0378">Hydrolase</keyword>
<name>A0A0L0NTJ9_CANAR</name>
<accession>A0A0L0NTJ9</accession>
<dbReference type="VEuPathDB" id="FungiDB:CJI97_001861"/>
<protein>
    <recommendedName>
        <fullName evidence="3">ribonuclease III</fullName>
        <ecNumber evidence="3">3.1.26.3</ecNumber>
    </recommendedName>
</protein>
<dbReference type="VEuPathDB" id="FungiDB:CJJ09_005410"/>
<dbReference type="AlphaFoldDB" id="A0A0L0NTJ9"/>
<comment type="caution">
    <text evidence="12">The sequence shown here is derived from an EMBL/GenBank/DDBJ whole genome shotgun (WGS) entry which is preliminary data.</text>
</comment>
<comment type="similarity">
    <text evidence="2">Belongs to the ribonuclease III family.</text>
</comment>
<proteinExistence type="inferred from homology"/>
<comment type="catalytic activity">
    <reaction evidence="1">
        <text>Endonucleolytic cleavage to 5'-phosphomonoester.</text>
        <dbReference type="EC" id="3.1.26.3"/>
    </reaction>
</comment>
<reference evidence="13" key="1">
    <citation type="journal article" date="2015" name="BMC Genomics">
        <title>Draft genome of a commonly misdiagnosed multidrug resistant pathogen Candida auris.</title>
        <authorList>
            <person name="Chatterjee S."/>
            <person name="Alampalli S.V."/>
            <person name="Nageshan R.K."/>
            <person name="Chettiar S.T."/>
            <person name="Joshi S."/>
            <person name="Tatu U.S."/>
        </authorList>
    </citation>
    <scope>NUCLEOTIDE SEQUENCE [LARGE SCALE GENOMIC DNA]</scope>
    <source>
        <strain evidence="13">6684</strain>
    </source>
</reference>
<dbReference type="VEuPathDB" id="FungiDB:B9J08_002318"/>
<evidence type="ECO:0000313" key="13">
    <source>
        <dbReference type="Proteomes" id="UP000037122"/>
    </source>
</evidence>
<dbReference type="CDD" id="cd00593">
    <property type="entry name" value="RIBOc"/>
    <property type="match status" value="1"/>
</dbReference>
<dbReference type="PANTHER" id="PTHR11207">
    <property type="entry name" value="RIBONUCLEASE III"/>
    <property type="match status" value="1"/>
</dbReference>
<dbReference type="PROSITE" id="PS50137">
    <property type="entry name" value="DS_RBD"/>
    <property type="match status" value="1"/>
</dbReference>
<gene>
    <name evidence="12" type="ORF">QG37_05880</name>
</gene>
<dbReference type="PROSITE" id="PS00517">
    <property type="entry name" value="RNASE_3_1"/>
    <property type="match status" value="1"/>
</dbReference>
<dbReference type="CDD" id="cd19876">
    <property type="entry name" value="DSRM_RNT1p-like"/>
    <property type="match status" value="1"/>
</dbReference>
<dbReference type="Pfam" id="PF00035">
    <property type="entry name" value="dsrm"/>
    <property type="match status" value="2"/>
</dbReference>
<dbReference type="SUPFAM" id="SSF69065">
    <property type="entry name" value="RNase III domain-like"/>
    <property type="match status" value="1"/>
</dbReference>
<organism evidence="12 13">
    <name type="scientific">Candidozyma auris</name>
    <name type="common">Yeast</name>
    <name type="synonym">Candida auris</name>
    <dbReference type="NCBI Taxonomy" id="498019"/>
    <lineage>
        <taxon>Eukaryota</taxon>
        <taxon>Fungi</taxon>
        <taxon>Dikarya</taxon>
        <taxon>Ascomycota</taxon>
        <taxon>Saccharomycotina</taxon>
        <taxon>Pichiomycetes</taxon>
        <taxon>Metschnikowiaceae</taxon>
        <taxon>Candidozyma</taxon>
    </lineage>
</organism>
<evidence type="ECO:0000256" key="6">
    <source>
        <dbReference type="ARBA" id="ARBA00022801"/>
    </source>
</evidence>
<evidence type="ECO:0000256" key="3">
    <source>
        <dbReference type="ARBA" id="ARBA00012177"/>
    </source>
</evidence>
<sequence>MSEANFKEFLGSLVDAALNEPQVKKRKGSPTTREDNHNESTFGYAQINKLEHCGRMLQKYIHLVVEEAPTLEDLDEISKKAELDDFTRCEAKGNKLVRMVAALKTNFKEKKIPIFNEILEESIQPPTERTASLTLETPLGSSVSKHEDNPTLSLTLPKIKDPQLQARVFQHKSMSANKTYLDEKEIVSQHNERLEFLGDSVLNTMVTKILYERFPYAKEGQLSQMRATLVCNKTLAEFSQAFNFHRLLRCNIDEEHLRVGKQKVYADIFEAYLGALAIERGFDLKEVQDWLSSLMDKKLRKMGKELEKTQPINRNAKAELYAMVGSASMHPQYVPVNNGNNGDVSGENTKFTVQCVMGLDIMGEGEAPNFRDAGLRAAMAALKNKPLMEKYSRKRAETDRSITVSKESFKDTFSDFPLLATDSIKSNKFAKNEAYAYFGKAVGIAPTYTTTSEGNLYKAEFKVKDHTIAIAHDVSKKNAEHRAAVVVLQNKDKIDEFLRWLD</sequence>
<evidence type="ECO:0000313" key="12">
    <source>
        <dbReference type="EMBL" id="KND97491.1"/>
    </source>
</evidence>
<dbReference type="GO" id="GO:0005654">
    <property type="term" value="C:nucleoplasm"/>
    <property type="evidence" value="ECO:0007669"/>
    <property type="project" value="TreeGrafter"/>
</dbReference>
<dbReference type="InterPro" id="IPR011907">
    <property type="entry name" value="RNase_III"/>
</dbReference>